<dbReference type="Proteomes" id="UP001500841">
    <property type="component" value="Unassembled WGS sequence"/>
</dbReference>
<reference evidence="2" key="1">
    <citation type="journal article" date="2019" name="Int. J. Syst. Evol. Microbiol.">
        <title>The Global Catalogue of Microorganisms (GCM) 10K type strain sequencing project: providing services to taxonomists for standard genome sequencing and annotation.</title>
        <authorList>
            <consortium name="The Broad Institute Genomics Platform"/>
            <consortium name="The Broad Institute Genome Sequencing Center for Infectious Disease"/>
            <person name="Wu L."/>
            <person name="Ma J."/>
        </authorList>
    </citation>
    <scope>NUCLEOTIDE SEQUENCE [LARGE SCALE GENOMIC DNA]</scope>
    <source>
        <strain evidence="2">JCM 17085</strain>
    </source>
</reference>
<dbReference type="InterPro" id="IPR029063">
    <property type="entry name" value="SAM-dependent_MTases_sf"/>
</dbReference>
<dbReference type="CDD" id="cd02440">
    <property type="entry name" value="AdoMet_MTases"/>
    <property type="match status" value="1"/>
</dbReference>
<dbReference type="SUPFAM" id="SSF53335">
    <property type="entry name" value="S-adenosyl-L-methionine-dependent methyltransferases"/>
    <property type="match status" value="1"/>
</dbReference>
<comment type="caution">
    <text evidence="1">The sequence shown here is derived from an EMBL/GenBank/DDBJ whole genome shotgun (WGS) entry which is preliminary data.</text>
</comment>
<dbReference type="Pfam" id="PF13489">
    <property type="entry name" value="Methyltransf_23"/>
    <property type="match status" value="1"/>
</dbReference>
<keyword evidence="1" id="KW-0489">Methyltransferase</keyword>
<dbReference type="Gene3D" id="3.40.50.150">
    <property type="entry name" value="Vaccinia Virus protein VP39"/>
    <property type="match status" value="1"/>
</dbReference>
<keyword evidence="1" id="KW-0808">Transferase</keyword>
<dbReference type="GO" id="GO:0008168">
    <property type="term" value="F:methyltransferase activity"/>
    <property type="evidence" value="ECO:0007669"/>
    <property type="project" value="UniProtKB-KW"/>
</dbReference>
<dbReference type="EMBL" id="BAABCV010000001">
    <property type="protein sequence ID" value="GAA4084370.1"/>
    <property type="molecule type" value="Genomic_DNA"/>
</dbReference>
<name>A0ABP7WA40_9SPHI</name>
<protein>
    <submittedName>
        <fullName evidence="1">Class I SAM-dependent methyltransferase</fullName>
    </submittedName>
</protein>
<dbReference type="GO" id="GO:0032259">
    <property type="term" value="P:methylation"/>
    <property type="evidence" value="ECO:0007669"/>
    <property type="project" value="UniProtKB-KW"/>
</dbReference>
<keyword evidence="2" id="KW-1185">Reference proteome</keyword>
<organism evidence="1 2">
    <name type="scientific">Mucilaginibacter panaciglaebae</name>
    <dbReference type="NCBI Taxonomy" id="502331"/>
    <lineage>
        <taxon>Bacteria</taxon>
        <taxon>Pseudomonadati</taxon>
        <taxon>Bacteroidota</taxon>
        <taxon>Sphingobacteriia</taxon>
        <taxon>Sphingobacteriales</taxon>
        <taxon>Sphingobacteriaceae</taxon>
        <taxon>Mucilaginibacter</taxon>
    </lineage>
</organism>
<dbReference type="RefSeq" id="WP_345100317.1">
    <property type="nucleotide sequence ID" value="NZ_BAABCV010000001.1"/>
</dbReference>
<accession>A0ABP7WA40</accession>
<sequence length="218" mass="24889">MNYKEQYSHKDKMYYLHRRTEIIPFVPAAIKIALDVGCATGGFGALLKENFGCEVWGVEPDAGSADEASKNIDVVINDLFTANLPQLAGKKFDAIFFNDVLEHLQDPDKALLACKHLLNLNGVIIASIPNIRWYPVILSLLRYKDFKYENAGVMDRTHLRFFTKKSMIRMFEENGYKVIAAEGINPSNFKYYKILNFLLLNTQSDMNYPQFVIVAKHP</sequence>
<evidence type="ECO:0000313" key="1">
    <source>
        <dbReference type="EMBL" id="GAA4084370.1"/>
    </source>
</evidence>
<proteinExistence type="predicted"/>
<evidence type="ECO:0000313" key="2">
    <source>
        <dbReference type="Proteomes" id="UP001500841"/>
    </source>
</evidence>
<gene>
    <name evidence="1" type="ORF">GCM10022392_01360</name>
</gene>
<dbReference type="PANTHER" id="PTHR43861">
    <property type="entry name" value="TRANS-ACONITATE 2-METHYLTRANSFERASE-RELATED"/>
    <property type="match status" value="1"/>
</dbReference>